<sequence>MEIVPSNDYILLPLWPANPLFSQSSKSSPDAGFKPLGDNEKKVTEEPGKEGGDPIKEDERDDQEKDASVNNTNNVNAASINEVNAVGTKTSIKLTDDPDMPELEDIIYSDDDEDVGAEADMNNLDASMTVSPIPTTRIHKDHLVEQIIGDLNLAHQTRRMTKNLKNMEELLQFKLQEVWTLVDLPNGKRPIGTKWVYRNKKDERGIVIKNKARLVAQGYTQKEGIDYDEFFAPVARIEAIRLFLAYASFKDFVVYQMDVKSAFIYGKIEEEVYLQLLEGLMLSEMRSKTYQRRDKGDYDLWSIRIEQYLTHTDYALWEVIVNGDAPAVASTSAEGLIPPKSKKIQKTIQKQQNENFTTSRSEGLDKTYDRFQKLISQLEIHENTRSTNQAVKTAHEVSTASSQGQASSSTYADDVMFSFLANQSNSLQLDNEDLEQIDTDDLEEIDLKWQVAMLTIRGNRNGDAPRRIVLMETPANALVVQDGIGGYDWSFQAEEGLTNFALMTYTSQGSSSSSSLDSENQLEEALEEKDDLKLKLEKFEESSKNLTKLINSQISVKYIAGLGYDSQMNESEVVNSVFNSKESDMDDSLVNDIFKTDDSVYKAKVSETITIASKTSKDSLEKPKTVRPSAPIIEDWDTDTDNDRKHHRQEEYSRKSQSPRDNKRNWNVMMTRKLGNGFEFIKKACFVCGSFNHLIKDYDFHDKKIVEKPVLNNKGRVTSQREIRPVWNNAQRVNHQNKFTHPYPKRNFVPTAVVTKSGQVPINAAKQSSPRAATSINTARPINTTAPKSKVNDALPKTYFYFKAHSPVRRDFNQKSAAKTNNLNEKVKTARVNNVTTAGPKAVVSAAVGNGENAVKSSACWIWRPTGNVIDHTSKDSGSYMFKRFDYGNPQYTLQDQGIFDSGCSRHMTGNKSFLTDYQEVDGGFVAFAGSPKGGKITGKGKIRTGKLDFEDVYFVKELKFNLFSVSQMCDKKNSVLFTETECLVLSPDFKLLDESQVLLKVPRQNNMYSFDLKNVVPSGGLTCLFAKATIDESNLWHRRLGHINFKTMNKLVRGVKGKHLLGVSITRHIALLSLMTINRVLVTKPYNKTPYELLHGRPPSISFMRPFGCPVTILNTLDPIGKFDKKADEGFFVGYSINIKAFRVFNTRTRKVEENIHINFLENKPNVARSGPEWLFDIDLLTNSMNYKPVTTENQTNKNACIKDIVDAVPTQQYILLPLLYDSPQSSKDAVADDASKRTNEEPENEDERNGYANSTNRDSTVSPSVSTAGQNFINVDDLPIDPFIPDLEDTGIFNGAYDDEDVGAEADLNNLETTMNVSPIPTTRIHKDHPKDQIIGDINSATQTRRMTKISKEHAMVSYIKQQRRTNHKDYQNYLFACFLSQNEPKKVIQALIDPSWIEAMQEELLQFKLQKVWTLVDLPKGKRVIRTKWVYRNKKDERGIVVRNKARLVAQGYTYKKGIDYDEVFALVARIEAIRLFLTYASFMGFIVYQMDVKSAFLYGTIKEEVYVCQHSSFEDPQFPNKVYKVEKALYGLHQAPKAWYKTLSTYLLENGYKRGTIDKTLFIKKDRGDILLVHVYVDDIIFRSTKKSLCVEFKQMMHKRFQMSFMGKLTFFLGLQVMQKDDGIFISQDKYVPDILKKFDFVTVKTASTPIETNKALLKDEEAEVTRRLPDSLYIPEPEHPEDLVPAEDEAPTSLLPPSFLAPRIRPLSPRALEVEMRDIASAFYHSLHPSETPPLLPIPAPSTSRRADIPEADTPPRKRLLLTTPRPGREIGESSAALCLRDSSDTIETRTPRYWRRIMTALELCNRRLVTAVRAEIEVLRRERLAYEQESIQTRQDLARTRVSWGLNALPESATYQDFMIGTSTSCVRDVPEESDKIERYVGRLPDMIHGNIVASKPKTMQEAIEMALK</sequence>
<feature type="domain" description="Reverse transcriptase Ty1/copia-type" evidence="7">
    <location>
        <begin position="1414"/>
        <end position="1656"/>
    </location>
</feature>
<keyword evidence="3" id="KW-0064">Aspartyl protease</keyword>
<evidence type="ECO:0000256" key="6">
    <source>
        <dbReference type="SAM" id="MobiDB-lite"/>
    </source>
</evidence>
<feature type="region of interest" description="Disordered" evidence="6">
    <location>
        <begin position="616"/>
        <end position="665"/>
    </location>
</feature>
<gene>
    <name evidence="11" type="ORF">Tco_0975628</name>
</gene>
<reference evidence="11" key="2">
    <citation type="submission" date="2022-01" db="EMBL/GenBank/DDBJ databases">
        <authorList>
            <person name="Yamashiro T."/>
            <person name="Shiraishi A."/>
            <person name="Satake H."/>
            <person name="Nakayama K."/>
        </authorList>
    </citation>
    <scope>NUCLEOTIDE SEQUENCE</scope>
</reference>
<evidence type="ECO:0000259" key="7">
    <source>
        <dbReference type="Pfam" id="PF07727"/>
    </source>
</evidence>
<evidence type="ECO:0000259" key="10">
    <source>
        <dbReference type="Pfam" id="PF25597"/>
    </source>
</evidence>
<keyword evidence="12" id="KW-1185">Reference proteome</keyword>
<dbReference type="Proteomes" id="UP001151760">
    <property type="component" value="Unassembled WGS sequence"/>
</dbReference>
<feature type="compositionally biased region" description="Low complexity" evidence="6">
    <location>
        <begin position="68"/>
        <end position="80"/>
    </location>
</feature>
<keyword evidence="2" id="KW-0479">Metal-binding</keyword>
<feature type="compositionally biased region" description="Basic and acidic residues" evidence="6">
    <location>
        <begin position="37"/>
        <end position="67"/>
    </location>
</feature>
<dbReference type="InterPro" id="IPR043502">
    <property type="entry name" value="DNA/RNA_pol_sf"/>
</dbReference>
<dbReference type="InterPro" id="IPR013103">
    <property type="entry name" value="RVT_2"/>
</dbReference>
<evidence type="ECO:0000256" key="3">
    <source>
        <dbReference type="ARBA" id="ARBA00022750"/>
    </source>
</evidence>
<dbReference type="InterPro" id="IPR054722">
    <property type="entry name" value="PolX-like_BBD"/>
</dbReference>
<dbReference type="Pfam" id="PF25597">
    <property type="entry name" value="SH3_retrovirus"/>
    <property type="match status" value="1"/>
</dbReference>
<feature type="domain" description="Retrovirus-related Pol polyprotein from transposon TNT 1-94-like beta-barrel" evidence="9">
    <location>
        <begin position="899"/>
        <end position="972"/>
    </location>
</feature>
<feature type="compositionally biased region" description="Polar residues" evidence="6">
    <location>
        <begin position="1253"/>
        <end position="1267"/>
    </location>
</feature>
<evidence type="ECO:0000256" key="5">
    <source>
        <dbReference type="SAM" id="Coils"/>
    </source>
</evidence>
<dbReference type="InterPro" id="IPR025724">
    <property type="entry name" value="GAG-pre-integrase_dom"/>
</dbReference>
<dbReference type="PANTHER" id="PTHR42648">
    <property type="entry name" value="TRANSPOSASE, PUTATIVE-RELATED"/>
    <property type="match status" value="1"/>
</dbReference>
<dbReference type="Pfam" id="PF13976">
    <property type="entry name" value="gag_pre-integrs"/>
    <property type="match status" value="1"/>
</dbReference>
<reference evidence="11" key="1">
    <citation type="journal article" date="2022" name="Int. J. Mol. Sci.">
        <title>Draft Genome of Tanacetum Coccineum: Genomic Comparison of Closely Related Tanacetum-Family Plants.</title>
        <authorList>
            <person name="Yamashiro T."/>
            <person name="Shiraishi A."/>
            <person name="Nakayama K."/>
            <person name="Satake H."/>
        </authorList>
    </citation>
    <scope>NUCLEOTIDE SEQUENCE</scope>
</reference>
<proteinExistence type="predicted"/>
<evidence type="ECO:0000313" key="12">
    <source>
        <dbReference type="Proteomes" id="UP001151760"/>
    </source>
</evidence>
<dbReference type="Pfam" id="PF07727">
    <property type="entry name" value="RVT_2"/>
    <property type="match status" value="2"/>
</dbReference>
<organism evidence="11 12">
    <name type="scientific">Tanacetum coccineum</name>
    <dbReference type="NCBI Taxonomy" id="301880"/>
    <lineage>
        <taxon>Eukaryota</taxon>
        <taxon>Viridiplantae</taxon>
        <taxon>Streptophyta</taxon>
        <taxon>Embryophyta</taxon>
        <taxon>Tracheophyta</taxon>
        <taxon>Spermatophyta</taxon>
        <taxon>Magnoliopsida</taxon>
        <taxon>eudicotyledons</taxon>
        <taxon>Gunneridae</taxon>
        <taxon>Pentapetalae</taxon>
        <taxon>asterids</taxon>
        <taxon>campanulids</taxon>
        <taxon>Asterales</taxon>
        <taxon>Asteraceae</taxon>
        <taxon>Asteroideae</taxon>
        <taxon>Anthemideae</taxon>
        <taxon>Anthemidinae</taxon>
        <taxon>Tanacetum</taxon>
    </lineage>
</organism>
<evidence type="ECO:0000259" key="8">
    <source>
        <dbReference type="Pfam" id="PF13976"/>
    </source>
</evidence>
<evidence type="ECO:0000256" key="2">
    <source>
        <dbReference type="ARBA" id="ARBA00022723"/>
    </source>
</evidence>
<name>A0ABQ5EEY1_9ASTR</name>
<protein>
    <submittedName>
        <fullName evidence="11">Ribonuclease H-like domain-containing protein</fullName>
    </submittedName>
</protein>
<feature type="region of interest" description="Disordered" evidence="6">
    <location>
        <begin position="18"/>
        <end position="80"/>
    </location>
</feature>
<feature type="compositionally biased region" description="Basic and acidic residues" evidence="6">
    <location>
        <begin position="641"/>
        <end position="664"/>
    </location>
</feature>
<dbReference type="InterPro" id="IPR057670">
    <property type="entry name" value="SH3_retrovirus"/>
</dbReference>
<dbReference type="SUPFAM" id="SSF56672">
    <property type="entry name" value="DNA/RNA polymerases"/>
    <property type="match status" value="1"/>
</dbReference>
<keyword evidence="5" id="KW-0175">Coiled coil</keyword>
<evidence type="ECO:0000256" key="1">
    <source>
        <dbReference type="ARBA" id="ARBA00022670"/>
    </source>
</evidence>
<feature type="coiled-coil region" evidence="5">
    <location>
        <begin position="515"/>
        <end position="549"/>
    </location>
</feature>
<evidence type="ECO:0000256" key="4">
    <source>
        <dbReference type="ARBA" id="ARBA00022801"/>
    </source>
</evidence>
<feature type="compositionally biased region" description="Pro residues" evidence="6">
    <location>
        <begin position="1736"/>
        <end position="1745"/>
    </location>
</feature>
<comment type="caution">
    <text evidence="11">The sequence shown here is derived from an EMBL/GenBank/DDBJ whole genome shotgun (WGS) entry which is preliminary data.</text>
</comment>
<dbReference type="InterPro" id="IPR039537">
    <property type="entry name" value="Retrotran_Ty1/copia-like"/>
</dbReference>
<feature type="compositionally biased region" description="Basic and acidic residues" evidence="6">
    <location>
        <begin position="1231"/>
        <end position="1242"/>
    </location>
</feature>
<dbReference type="EMBL" id="BQNB010016241">
    <property type="protein sequence ID" value="GJT49471.1"/>
    <property type="molecule type" value="Genomic_DNA"/>
</dbReference>
<keyword evidence="4" id="KW-0378">Hydrolase</keyword>
<evidence type="ECO:0000259" key="9">
    <source>
        <dbReference type="Pfam" id="PF22936"/>
    </source>
</evidence>
<dbReference type="Pfam" id="PF22936">
    <property type="entry name" value="Pol_BBD"/>
    <property type="match status" value="1"/>
</dbReference>
<keyword evidence="1" id="KW-0645">Protease</keyword>
<feature type="region of interest" description="Disordered" evidence="6">
    <location>
        <begin position="1736"/>
        <end position="1772"/>
    </location>
</feature>
<evidence type="ECO:0000313" key="11">
    <source>
        <dbReference type="EMBL" id="GJT49471.1"/>
    </source>
</evidence>
<feature type="domain" description="Reverse transcriptase Ty1/copia-type" evidence="7">
    <location>
        <begin position="177"/>
        <end position="299"/>
    </location>
</feature>
<feature type="domain" description="GAG-pre-integrase" evidence="8">
    <location>
        <begin position="1007"/>
        <end position="1054"/>
    </location>
</feature>
<feature type="domain" description="Retroviral polymerase SH3-like" evidence="10">
    <location>
        <begin position="1120"/>
        <end position="1166"/>
    </location>
</feature>
<dbReference type="PANTHER" id="PTHR42648:SF32">
    <property type="entry name" value="RIBONUCLEASE H-LIKE DOMAIN, GAG-PRE-INTEGRASE DOMAIN PROTEIN-RELATED"/>
    <property type="match status" value="1"/>
</dbReference>
<feature type="region of interest" description="Disordered" evidence="6">
    <location>
        <begin position="1227"/>
        <end position="1267"/>
    </location>
</feature>
<accession>A0ABQ5EEY1</accession>